<feature type="compositionally biased region" description="Polar residues" evidence="1">
    <location>
        <begin position="165"/>
        <end position="189"/>
    </location>
</feature>
<keyword evidence="3" id="KW-1185">Reference proteome</keyword>
<dbReference type="Proteomes" id="UP000053660">
    <property type="component" value="Unassembled WGS sequence"/>
</dbReference>
<feature type="compositionally biased region" description="Polar residues" evidence="1">
    <location>
        <begin position="133"/>
        <end position="146"/>
    </location>
</feature>
<organism evidence="2 3">
    <name type="scientific">Oesophagostomum dentatum</name>
    <name type="common">Nodular worm</name>
    <dbReference type="NCBI Taxonomy" id="61180"/>
    <lineage>
        <taxon>Eukaryota</taxon>
        <taxon>Metazoa</taxon>
        <taxon>Ecdysozoa</taxon>
        <taxon>Nematoda</taxon>
        <taxon>Chromadorea</taxon>
        <taxon>Rhabditida</taxon>
        <taxon>Rhabditina</taxon>
        <taxon>Rhabditomorpha</taxon>
        <taxon>Strongyloidea</taxon>
        <taxon>Strongylidae</taxon>
        <taxon>Oesophagostomum</taxon>
    </lineage>
</organism>
<sequence length="287" mass="30798">LCLFLFFIERKSLKIVILVRISADFFSEPPRPPALSPLSINTRRTSDGAPLPPRPSPSTPRTGFMPRLHDISPSTASTPSKSPLVSPAPRRVQTTSMDGLQRYSNAQNNIRVFFTEGLFRSPAEIIPPLNRGSRGSFSEYGRTSSVGGPISPALRNGSSHPPPQMQTSPAAPLTSPKSLTSRAQISPSDAAQRDEPHYGLSKPQDMRKARFADNPVSEVTPPAASTTPPLMPSPAQALRSPDLPPVFNSSSTTATPSANTAPPRIPMKQALAQLGQIVKELNEVNAL</sequence>
<accession>A0A0B1SI46</accession>
<feature type="compositionally biased region" description="Low complexity" evidence="1">
    <location>
        <begin position="72"/>
        <end position="83"/>
    </location>
</feature>
<dbReference type="AlphaFoldDB" id="A0A0B1SI46"/>
<evidence type="ECO:0000256" key="1">
    <source>
        <dbReference type="SAM" id="MobiDB-lite"/>
    </source>
</evidence>
<evidence type="ECO:0000313" key="3">
    <source>
        <dbReference type="Proteomes" id="UP000053660"/>
    </source>
</evidence>
<feature type="region of interest" description="Disordered" evidence="1">
    <location>
        <begin position="33"/>
        <end position="92"/>
    </location>
</feature>
<proteinExistence type="predicted"/>
<gene>
    <name evidence="2" type="ORF">OESDEN_17141</name>
</gene>
<feature type="compositionally biased region" description="Low complexity" evidence="1">
    <location>
        <begin position="248"/>
        <end position="262"/>
    </location>
</feature>
<reference evidence="2 3" key="1">
    <citation type="submission" date="2014-03" db="EMBL/GenBank/DDBJ databases">
        <title>Draft genome of the hookworm Oesophagostomum dentatum.</title>
        <authorList>
            <person name="Mitreva M."/>
        </authorList>
    </citation>
    <scope>NUCLEOTIDE SEQUENCE [LARGE SCALE GENOMIC DNA]</scope>
    <source>
        <strain evidence="2 3">OD-Hann</strain>
    </source>
</reference>
<dbReference type="OrthoDB" id="5876800at2759"/>
<evidence type="ECO:0000313" key="2">
    <source>
        <dbReference type="EMBL" id="KHJ83162.1"/>
    </source>
</evidence>
<name>A0A0B1SI46_OESDE</name>
<feature type="region of interest" description="Disordered" evidence="1">
    <location>
        <begin position="124"/>
        <end position="264"/>
    </location>
</feature>
<protein>
    <submittedName>
        <fullName evidence="2">Uncharacterized protein</fullName>
    </submittedName>
</protein>
<dbReference type="EMBL" id="KN574801">
    <property type="protein sequence ID" value="KHJ83162.1"/>
    <property type="molecule type" value="Genomic_DNA"/>
</dbReference>
<feature type="non-terminal residue" evidence="2">
    <location>
        <position position="1"/>
    </location>
</feature>